<dbReference type="OrthoDB" id="411823at2759"/>
<dbReference type="Proteomes" id="UP000299102">
    <property type="component" value="Unassembled WGS sequence"/>
</dbReference>
<name>A0A4C1YFT6_EUMVA</name>
<sequence>MKRGKQSALMERQDQVESRNSAYRFETFSTVFQSKIFELHLMLTGLKTYNPLVHAVRCDILDIVADGREVRLFWVHTGTRDNERTNVPGTLLCRRKRQ</sequence>
<organism evidence="1 2">
    <name type="scientific">Eumeta variegata</name>
    <name type="common">Bagworm moth</name>
    <name type="synonym">Eumeta japonica</name>
    <dbReference type="NCBI Taxonomy" id="151549"/>
    <lineage>
        <taxon>Eukaryota</taxon>
        <taxon>Metazoa</taxon>
        <taxon>Ecdysozoa</taxon>
        <taxon>Arthropoda</taxon>
        <taxon>Hexapoda</taxon>
        <taxon>Insecta</taxon>
        <taxon>Pterygota</taxon>
        <taxon>Neoptera</taxon>
        <taxon>Endopterygota</taxon>
        <taxon>Lepidoptera</taxon>
        <taxon>Glossata</taxon>
        <taxon>Ditrysia</taxon>
        <taxon>Tineoidea</taxon>
        <taxon>Psychidae</taxon>
        <taxon>Oiketicinae</taxon>
        <taxon>Eumeta</taxon>
    </lineage>
</organism>
<comment type="caution">
    <text evidence="1">The sequence shown here is derived from an EMBL/GenBank/DDBJ whole genome shotgun (WGS) entry which is preliminary data.</text>
</comment>
<keyword evidence="2" id="KW-1185">Reference proteome</keyword>
<gene>
    <name evidence="1" type="ORF">EVAR_54939_1</name>
</gene>
<dbReference type="EMBL" id="BGZK01001165">
    <property type="protein sequence ID" value="GBP73205.1"/>
    <property type="molecule type" value="Genomic_DNA"/>
</dbReference>
<evidence type="ECO:0000313" key="1">
    <source>
        <dbReference type="EMBL" id="GBP73205.1"/>
    </source>
</evidence>
<protein>
    <submittedName>
        <fullName evidence="1">Uncharacterized protein</fullName>
    </submittedName>
</protein>
<accession>A0A4C1YFT6</accession>
<evidence type="ECO:0000313" key="2">
    <source>
        <dbReference type="Proteomes" id="UP000299102"/>
    </source>
</evidence>
<dbReference type="AlphaFoldDB" id="A0A4C1YFT6"/>
<proteinExistence type="predicted"/>
<reference evidence="1 2" key="1">
    <citation type="journal article" date="2019" name="Commun. Biol.">
        <title>The bagworm genome reveals a unique fibroin gene that provides high tensile strength.</title>
        <authorList>
            <person name="Kono N."/>
            <person name="Nakamura H."/>
            <person name="Ohtoshi R."/>
            <person name="Tomita M."/>
            <person name="Numata K."/>
            <person name="Arakawa K."/>
        </authorList>
    </citation>
    <scope>NUCLEOTIDE SEQUENCE [LARGE SCALE GENOMIC DNA]</scope>
</reference>